<dbReference type="Pfam" id="PF02518">
    <property type="entry name" value="HATPase_c"/>
    <property type="match status" value="1"/>
</dbReference>
<keyword evidence="5 13" id="KW-0418">Kinase</keyword>
<dbReference type="PROSITE" id="PS50110">
    <property type="entry name" value="RESPONSE_REGULATORY"/>
    <property type="match status" value="1"/>
</dbReference>
<evidence type="ECO:0000256" key="2">
    <source>
        <dbReference type="ARBA" id="ARBA00012438"/>
    </source>
</evidence>
<dbReference type="Pfam" id="PF01584">
    <property type="entry name" value="CheW"/>
    <property type="match status" value="1"/>
</dbReference>
<evidence type="ECO:0000256" key="8">
    <source>
        <dbReference type="SAM" id="MobiDB-lite"/>
    </source>
</evidence>
<dbReference type="Gene3D" id="1.20.120.160">
    <property type="entry name" value="HPT domain"/>
    <property type="match status" value="1"/>
</dbReference>
<evidence type="ECO:0000256" key="1">
    <source>
        <dbReference type="ARBA" id="ARBA00000085"/>
    </source>
</evidence>
<dbReference type="InterPro" id="IPR005467">
    <property type="entry name" value="His_kinase_dom"/>
</dbReference>
<keyword evidence="3 7" id="KW-0597">Phosphoprotein</keyword>
<evidence type="ECO:0000256" key="3">
    <source>
        <dbReference type="ARBA" id="ARBA00022553"/>
    </source>
</evidence>
<feature type="domain" description="CheW-like" evidence="11">
    <location>
        <begin position="504"/>
        <end position="642"/>
    </location>
</feature>
<dbReference type="Pfam" id="PF01627">
    <property type="entry name" value="Hpt"/>
    <property type="match status" value="1"/>
</dbReference>
<dbReference type="InterPro" id="IPR004358">
    <property type="entry name" value="Sig_transdc_His_kin-like_C"/>
</dbReference>
<feature type="modified residue" description="4-aspartylphosphate" evidence="7">
    <location>
        <position position="717"/>
    </location>
</feature>
<dbReference type="Pfam" id="PF00072">
    <property type="entry name" value="Response_reg"/>
    <property type="match status" value="1"/>
</dbReference>
<dbReference type="GO" id="GO:0006935">
    <property type="term" value="P:chemotaxis"/>
    <property type="evidence" value="ECO:0007669"/>
    <property type="project" value="InterPro"/>
</dbReference>
<name>A0A432MJI1_9BACT</name>
<evidence type="ECO:0000259" key="11">
    <source>
        <dbReference type="PROSITE" id="PS50851"/>
    </source>
</evidence>
<evidence type="ECO:0000256" key="6">
    <source>
        <dbReference type="PROSITE-ProRule" id="PRU00110"/>
    </source>
</evidence>
<dbReference type="InterPro" id="IPR002545">
    <property type="entry name" value="CheW-lke_dom"/>
</dbReference>
<dbReference type="InterPro" id="IPR001789">
    <property type="entry name" value="Sig_transdc_resp-reg_receiver"/>
</dbReference>
<feature type="region of interest" description="Disordered" evidence="8">
    <location>
        <begin position="122"/>
        <end position="198"/>
    </location>
</feature>
<dbReference type="PRINTS" id="PR00344">
    <property type="entry name" value="BCTRLSENSOR"/>
</dbReference>
<keyword evidence="14" id="KW-1185">Reference proteome</keyword>
<dbReference type="PROSITE" id="PS50109">
    <property type="entry name" value="HIS_KIN"/>
    <property type="match status" value="1"/>
</dbReference>
<evidence type="ECO:0000313" key="13">
    <source>
        <dbReference type="EMBL" id="RUL87563.1"/>
    </source>
</evidence>
<feature type="domain" description="Response regulatory" evidence="10">
    <location>
        <begin position="668"/>
        <end position="784"/>
    </location>
</feature>
<feature type="domain" description="Histidine kinase" evidence="9">
    <location>
        <begin position="286"/>
        <end position="502"/>
    </location>
</feature>
<keyword evidence="4" id="KW-0808">Transferase</keyword>
<evidence type="ECO:0000259" key="12">
    <source>
        <dbReference type="PROSITE" id="PS50894"/>
    </source>
</evidence>
<dbReference type="PROSITE" id="PS50851">
    <property type="entry name" value="CHEW"/>
    <property type="match status" value="1"/>
</dbReference>
<evidence type="ECO:0000259" key="9">
    <source>
        <dbReference type="PROSITE" id="PS50109"/>
    </source>
</evidence>
<evidence type="ECO:0000256" key="5">
    <source>
        <dbReference type="ARBA" id="ARBA00022777"/>
    </source>
</evidence>
<dbReference type="SMART" id="SM00387">
    <property type="entry name" value="HATPase_c"/>
    <property type="match status" value="1"/>
</dbReference>
<organism evidence="13 14">
    <name type="scientific">Tautonia sociabilis</name>
    <dbReference type="NCBI Taxonomy" id="2080755"/>
    <lineage>
        <taxon>Bacteria</taxon>
        <taxon>Pseudomonadati</taxon>
        <taxon>Planctomycetota</taxon>
        <taxon>Planctomycetia</taxon>
        <taxon>Isosphaerales</taxon>
        <taxon>Isosphaeraceae</taxon>
        <taxon>Tautonia</taxon>
    </lineage>
</organism>
<dbReference type="SMART" id="SM00260">
    <property type="entry name" value="CheW"/>
    <property type="match status" value="1"/>
</dbReference>
<feature type="modified residue" description="Phosphohistidine" evidence="6">
    <location>
        <position position="39"/>
    </location>
</feature>
<proteinExistence type="predicted"/>
<dbReference type="InterPro" id="IPR036061">
    <property type="entry name" value="CheW-like_dom_sf"/>
</dbReference>
<dbReference type="InterPro" id="IPR008207">
    <property type="entry name" value="Sig_transdc_His_kin_Hpt_dom"/>
</dbReference>
<dbReference type="SMART" id="SM00073">
    <property type="entry name" value="HPT"/>
    <property type="match status" value="1"/>
</dbReference>
<dbReference type="CDD" id="cd00088">
    <property type="entry name" value="HPT"/>
    <property type="match status" value="1"/>
</dbReference>
<dbReference type="InterPro" id="IPR003594">
    <property type="entry name" value="HATPase_dom"/>
</dbReference>
<dbReference type="SUPFAM" id="SSF47226">
    <property type="entry name" value="Histidine-containing phosphotransfer domain, HPT domain"/>
    <property type="match status" value="1"/>
</dbReference>
<dbReference type="PANTHER" id="PTHR43395">
    <property type="entry name" value="SENSOR HISTIDINE KINASE CHEA"/>
    <property type="match status" value="1"/>
</dbReference>
<dbReference type="Gene3D" id="3.40.50.2300">
    <property type="match status" value="1"/>
</dbReference>
<evidence type="ECO:0000256" key="7">
    <source>
        <dbReference type="PROSITE-ProRule" id="PRU00169"/>
    </source>
</evidence>
<protein>
    <recommendedName>
        <fullName evidence="2">histidine kinase</fullName>
        <ecNumber evidence="2">2.7.13.3</ecNumber>
    </recommendedName>
</protein>
<reference evidence="13 14" key="2">
    <citation type="submission" date="2019-01" db="EMBL/GenBank/DDBJ databases">
        <title>Tautonia sociabilis, a novel thermotolerant planctomycete of Isosphaeraceae family, isolated from a 4000 m deep subterranean habitat.</title>
        <authorList>
            <person name="Kovaleva O.L."/>
            <person name="Elcheninov A.G."/>
            <person name="Van Heerden E."/>
            <person name="Toshchakov S.V."/>
            <person name="Novikov A."/>
            <person name="Bonch-Osmolovskaya E.A."/>
            <person name="Kublanov I.V."/>
        </authorList>
    </citation>
    <scope>NUCLEOTIDE SEQUENCE [LARGE SCALE GENOMIC DNA]</scope>
    <source>
        <strain evidence="13 14">GM2012</strain>
    </source>
</reference>
<dbReference type="SUPFAM" id="SSF50341">
    <property type="entry name" value="CheW-like"/>
    <property type="match status" value="1"/>
</dbReference>
<dbReference type="FunFam" id="3.30.565.10:FF:000016">
    <property type="entry name" value="Chemotaxis protein CheA, putative"/>
    <property type="match status" value="1"/>
</dbReference>
<evidence type="ECO:0000256" key="4">
    <source>
        <dbReference type="ARBA" id="ARBA00022679"/>
    </source>
</evidence>
<dbReference type="OrthoDB" id="9803176at2"/>
<dbReference type="AlphaFoldDB" id="A0A432MJI1"/>
<dbReference type="InterPro" id="IPR036890">
    <property type="entry name" value="HATPase_C_sf"/>
</dbReference>
<accession>A0A432MJI1</accession>
<evidence type="ECO:0000259" key="10">
    <source>
        <dbReference type="PROSITE" id="PS50110"/>
    </source>
</evidence>
<dbReference type="Proteomes" id="UP000280296">
    <property type="component" value="Unassembled WGS sequence"/>
</dbReference>
<feature type="compositionally biased region" description="Low complexity" evidence="8">
    <location>
        <begin position="186"/>
        <end position="198"/>
    </location>
</feature>
<dbReference type="InterPro" id="IPR051315">
    <property type="entry name" value="Bact_Chemotaxis_CheA"/>
</dbReference>
<dbReference type="InterPro" id="IPR011006">
    <property type="entry name" value="CheY-like_superfamily"/>
</dbReference>
<comment type="caution">
    <text evidence="13">The sequence shown here is derived from an EMBL/GenBank/DDBJ whole genome shotgun (WGS) entry which is preliminary data.</text>
</comment>
<reference evidence="13 14" key="1">
    <citation type="submission" date="2018-12" db="EMBL/GenBank/DDBJ databases">
        <authorList>
            <person name="Toschakov S.V."/>
        </authorList>
    </citation>
    <scope>NUCLEOTIDE SEQUENCE [LARGE SCALE GENOMIC DNA]</scope>
    <source>
        <strain evidence="13 14">GM2012</strain>
    </source>
</reference>
<dbReference type="EMBL" id="RYZH01000020">
    <property type="protein sequence ID" value="RUL87563.1"/>
    <property type="molecule type" value="Genomic_DNA"/>
</dbReference>
<dbReference type="EC" id="2.7.13.3" evidence="2"/>
<dbReference type="SMART" id="SM00448">
    <property type="entry name" value="REC"/>
    <property type="match status" value="1"/>
</dbReference>
<dbReference type="SUPFAM" id="SSF55874">
    <property type="entry name" value="ATPase domain of HSP90 chaperone/DNA topoisomerase II/histidine kinase"/>
    <property type="match status" value="1"/>
</dbReference>
<evidence type="ECO:0000313" key="14">
    <source>
        <dbReference type="Proteomes" id="UP000280296"/>
    </source>
</evidence>
<dbReference type="PANTHER" id="PTHR43395:SF1">
    <property type="entry name" value="CHEMOTAXIS PROTEIN CHEA"/>
    <property type="match status" value="1"/>
</dbReference>
<dbReference type="InterPro" id="IPR036641">
    <property type="entry name" value="HPT_dom_sf"/>
</dbReference>
<feature type="domain" description="HPt" evidence="12">
    <location>
        <begin position="1"/>
        <end position="103"/>
    </location>
</feature>
<dbReference type="Gene3D" id="3.30.565.10">
    <property type="entry name" value="Histidine kinase-like ATPase, C-terminal domain"/>
    <property type="match status" value="1"/>
</dbReference>
<dbReference type="SUPFAM" id="SSF52172">
    <property type="entry name" value="CheY-like"/>
    <property type="match status" value="1"/>
</dbReference>
<dbReference type="PROSITE" id="PS50894">
    <property type="entry name" value="HPT"/>
    <property type="match status" value="1"/>
</dbReference>
<feature type="compositionally biased region" description="Low complexity" evidence="8">
    <location>
        <begin position="159"/>
        <end position="169"/>
    </location>
</feature>
<gene>
    <name evidence="13" type="ORF">TsocGM_11730</name>
</gene>
<sequence length="791" mass="84729">MELYRQEAEGYVGVLSEGLLALERGASSGTVEPLMRAAHSIKGAARIVGLGAAERVAHALEDALVAAGRGEVTLGKRAVDTMLAGVDLLSESAQIAEADVEEWNRGSSDRVEALVGAIRAILDGPPTGSETGTDSEPESADPSSAEPGTVSPELGEGAGASPSEPAAEPESPPPAPVKPTEEPAREAAPAPSASAGGVVRVAAESLSRLLGLAGESLVEVRQLRPLVDALLEVRAQQVRLGEEIRAIERREAETADGRTAESAEALTRREAIAHARDGADRCLAGLDRAVEALEAFARRNEELAERLHFEVIGSRMRPLSEGVRGFPRLVRDVAHQLGKRVRFEVVGERTGVDRDILDRLEAPLNHLIRNALDHAIEPPEERLAAGKPAEGTIRLEARHHAGMLQLTVSDDGRGIDPERLRAKVVERGLAAPAMAERLSDGELFEFLFLPGFSTKGEVTELSGRGVGLDVVQSTVQSVGGQMQTTSTLGAGTQFHIRLPITLSVVRALLVRIDGEPYAFPLSRLDRVAVVGPESFEELEGRPFLRLDDDQPIGVLPAAEALGLGNAGGGPLCRDRLPVLVIADRGQRFGLIVDELMGERDLDVRPLDPRLGKVPDLSGASVLDDSWPVLIVDVEDLVRSVDARLHGFRFRLGASGKTAGEAPAAKAKRVLVVDDSITVRELERQLLANRGYDVDTAVDGLDGWNALRQGRYDLVVTDVDMPRLDGIGLVRRIREDDRLRGLPVVIVSYKDRPEDRMRGLEAGADGYLTKSSFHDDLFISTVVDLIGEAGRP</sequence>
<dbReference type="Gene3D" id="2.30.30.40">
    <property type="entry name" value="SH3 Domains"/>
    <property type="match status" value="1"/>
</dbReference>
<dbReference type="GO" id="GO:0000155">
    <property type="term" value="F:phosphorelay sensor kinase activity"/>
    <property type="evidence" value="ECO:0007669"/>
    <property type="project" value="UniProtKB-ARBA"/>
</dbReference>
<comment type="catalytic activity">
    <reaction evidence="1">
        <text>ATP + protein L-histidine = ADP + protein N-phospho-L-histidine.</text>
        <dbReference type="EC" id="2.7.13.3"/>
    </reaction>
</comment>